<accession>A0A6G8ZHE7</accession>
<gene>
    <name evidence="3" type="ORF">HAV00_00695</name>
</gene>
<protein>
    <recommendedName>
        <fullName evidence="1">diguanylate cyclase</fullName>
        <ecNumber evidence="1">2.7.7.65</ecNumber>
    </recommendedName>
</protein>
<dbReference type="PANTHER" id="PTHR45138">
    <property type="entry name" value="REGULATORY COMPONENTS OF SENSORY TRANSDUCTION SYSTEM"/>
    <property type="match status" value="1"/>
</dbReference>
<evidence type="ECO:0000313" key="4">
    <source>
        <dbReference type="Proteomes" id="UP000500895"/>
    </source>
</evidence>
<dbReference type="EMBL" id="CP050066">
    <property type="protein sequence ID" value="QIP04854.1"/>
    <property type="molecule type" value="Genomic_DNA"/>
</dbReference>
<dbReference type="InterPro" id="IPR043128">
    <property type="entry name" value="Rev_trsase/Diguanyl_cyclase"/>
</dbReference>
<dbReference type="Proteomes" id="UP000500895">
    <property type="component" value="Chromosome"/>
</dbReference>
<dbReference type="Gene3D" id="3.30.70.270">
    <property type="match status" value="1"/>
</dbReference>
<dbReference type="RefSeq" id="WP_166466403.1">
    <property type="nucleotide sequence ID" value="NZ_CP050066.2"/>
</dbReference>
<dbReference type="InterPro" id="IPR029787">
    <property type="entry name" value="Nucleotide_cyclase"/>
</dbReference>
<keyword evidence="3" id="KW-0548">Nucleotidyltransferase</keyword>
<reference evidence="3 4" key="1">
    <citation type="journal article" date="2020" name="Int. J. Syst. Evol. Microbiol.">
        <title>Description and complete genome sequences of Bradyrhizobium symbiodeficiens sp. nov., a non-symbiotic bacterium associated with legumes native to Canada.</title>
        <authorList>
            <person name="Bromfield E.S.P."/>
            <person name="Cloutier S."/>
            <person name="Nguyen H.D.T."/>
        </authorList>
    </citation>
    <scope>NUCLEOTIDE SEQUENCE [LARGE SCALE GENOMIC DNA]</scope>
    <source>
        <strain evidence="3 4">101S1MB</strain>
    </source>
</reference>
<proteinExistence type="predicted"/>
<dbReference type="GO" id="GO:1902201">
    <property type="term" value="P:negative regulation of bacterial-type flagellum-dependent cell motility"/>
    <property type="evidence" value="ECO:0007669"/>
    <property type="project" value="TreeGrafter"/>
</dbReference>
<dbReference type="Pfam" id="PF00990">
    <property type="entry name" value="GGDEF"/>
    <property type="match status" value="1"/>
</dbReference>
<dbReference type="GO" id="GO:0043709">
    <property type="term" value="P:cell adhesion involved in single-species biofilm formation"/>
    <property type="evidence" value="ECO:0007669"/>
    <property type="project" value="TreeGrafter"/>
</dbReference>
<dbReference type="EC" id="2.7.7.65" evidence="1"/>
<evidence type="ECO:0000313" key="3">
    <source>
        <dbReference type="EMBL" id="QIP04854.1"/>
    </source>
</evidence>
<dbReference type="InterPro" id="IPR050469">
    <property type="entry name" value="Diguanylate_Cyclase"/>
</dbReference>
<dbReference type="SUPFAM" id="SSF55073">
    <property type="entry name" value="Nucleotide cyclase"/>
    <property type="match status" value="1"/>
</dbReference>
<keyword evidence="3" id="KW-0808">Transferase</keyword>
<evidence type="ECO:0000256" key="1">
    <source>
        <dbReference type="ARBA" id="ARBA00012528"/>
    </source>
</evidence>
<dbReference type="FunFam" id="3.30.70.270:FF:000001">
    <property type="entry name" value="Diguanylate cyclase domain protein"/>
    <property type="match status" value="1"/>
</dbReference>
<dbReference type="SMART" id="SM00267">
    <property type="entry name" value="GGDEF"/>
    <property type="match status" value="1"/>
</dbReference>
<dbReference type="PROSITE" id="PS50887">
    <property type="entry name" value="GGDEF"/>
    <property type="match status" value="1"/>
</dbReference>
<comment type="catalytic activity">
    <reaction evidence="2">
        <text>2 GTP = 3',3'-c-di-GMP + 2 diphosphate</text>
        <dbReference type="Rhea" id="RHEA:24898"/>
        <dbReference type="ChEBI" id="CHEBI:33019"/>
        <dbReference type="ChEBI" id="CHEBI:37565"/>
        <dbReference type="ChEBI" id="CHEBI:58805"/>
        <dbReference type="EC" id="2.7.7.65"/>
    </reaction>
</comment>
<dbReference type="PANTHER" id="PTHR45138:SF9">
    <property type="entry name" value="DIGUANYLATE CYCLASE DGCM-RELATED"/>
    <property type="match status" value="1"/>
</dbReference>
<organism evidence="3 4">
    <name type="scientific">Bradyrhizobium symbiodeficiens</name>
    <dbReference type="NCBI Taxonomy" id="1404367"/>
    <lineage>
        <taxon>Bacteria</taxon>
        <taxon>Pseudomonadati</taxon>
        <taxon>Pseudomonadota</taxon>
        <taxon>Alphaproteobacteria</taxon>
        <taxon>Hyphomicrobiales</taxon>
        <taxon>Nitrobacteraceae</taxon>
        <taxon>Bradyrhizobium</taxon>
    </lineage>
</organism>
<name>A0A6G8ZHE7_9BRAD</name>
<dbReference type="AlphaFoldDB" id="A0A6G8ZHE7"/>
<dbReference type="NCBIfam" id="TIGR00254">
    <property type="entry name" value="GGDEF"/>
    <property type="match status" value="1"/>
</dbReference>
<dbReference type="GO" id="GO:0052621">
    <property type="term" value="F:diguanylate cyclase activity"/>
    <property type="evidence" value="ECO:0007669"/>
    <property type="project" value="UniProtKB-EC"/>
</dbReference>
<evidence type="ECO:0000256" key="2">
    <source>
        <dbReference type="ARBA" id="ARBA00034247"/>
    </source>
</evidence>
<sequence length="386" mass="42181">MSTAATSFPDRNAAEVADLVLSPEGAAPPEVLARRARQRRQMYIGQVASYSLGASVLLLYAYAGAVSMAVPSLFWLGGLLIIGTFTVLSEAGFGDRFEDHYLTVFQISAHMAVQLVFLLAVPTVGVAFIAVLFLIFAFGTLRMTSSQAMLTWGLATGGLALVFLGSDLPIGLPVTTRLERTASMLCFVLVIGQCAFLGLFGATLRKILYRRSIELKDAYQRIEELAELDELTGSYNRRCIMRLLDAEIEKSRQASTPCAIALIDLDWFKRINDAHGHPVGDEVLRTFAITMFANIRPADCFGRYGGEEFLLLLPDTSGDAAQRMLERLRSIVADLDWSAFSLNMHVTISAGVVTLRDVDTADTFLARADRALYSAKAQGRNRIATS</sequence>
<dbReference type="CDD" id="cd01949">
    <property type="entry name" value="GGDEF"/>
    <property type="match status" value="1"/>
</dbReference>
<dbReference type="InterPro" id="IPR000160">
    <property type="entry name" value="GGDEF_dom"/>
</dbReference>
<dbReference type="GO" id="GO:0005886">
    <property type="term" value="C:plasma membrane"/>
    <property type="evidence" value="ECO:0007669"/>
    <property type="project" value="TreeGrafter"/>
</dbReference>